<organism evidence="1 2">
    <name type="scientific">Bacillus swezeyi</name>
    <dbReference type="NCBI Taxonomy" id="1925020"/>
    <lineage>
        <taxon>Bacteria</taxon>
        <taxon>Bacillati</taxon>
        <taxon>Bacillota</taxon>
        <taxon>Bacilli</taxon>
        <taxon>Bacillales</taxon>
        <taxon>Bacillaceae</taxon>
        <taxon>Bacillus</taxon>
    </lineage>
</organism>
<dbReference type="EMBL" id="MTJL01000005">
    <property type="protein sequence ID" value="OMI09102.1"/>
    <property type="molecule type" value="Genomic_DNA"/>
</dbReference>
<proteinExistence type="predicted"/>
<dbReference type="RefSeq" id="WP_076759495.1">
    <property type="nucleotide sequence ID" value="NZ_JARMMH010000011.1"/>
</dbReference>
<dbReference type="AlphaFoldDB" id="A0A1R1S1I2"/>
<protein>
    <submittedName>
        <fullName evidence="1">Uncharacterized protein</fullName>
    </submittedName>
</protein>
<accession>A0A1R1S1I2</accession>
<accession>A0A1R1QWR4</accession>
<dbReference type="OrthoDB" id="2940974at2"/>
<evidence type="ECO:0000313" key="2">
    <source>
        <dbReference type="Proteomes" id="UP000187367"/>
    </source>
</evidence>
<comment type="caution">
    <text evidence="1">The sequence shown here is derived from an EMBL/GenBank/DDBJ whole genome shotgun (WGS) entry which is preliminary data.</text>
</comment>
<gene>
    <name evidence="1" type="ORF">BW143_03420</name>
</gene>
<reference evidence="1 2" key="1">
    <citation type="submission" date="2017-01" db="EMBL/GenBank/DDBJ databases">
        <title>Bacillus phylogenomics.</title>
        <authorList>
            <person name="Dunlap C."/>
        </authorList>
    </citation>
    <scope>NUCLEOTIDE SEQUENCE [LARGE SCALE GENOMIC DNA]</scope>
    <source>
        <strain evidence="1 2">NRRL B-41282</strain>
    </source>
</reference>
<dbReference type="Proteomes" id="UP000187367">
    <property type="component" value="Unassembled WGS sequence"/>
</dbReference>
<name>A0A1R1S1I2_9BACI</name>
<keyword evidence="2" id="KW-1185">Reference proteome</keyword>
<sequence>MKGFISFMKLWAAVLLNWVMPVRESQVKALTSAGITYQQAEAFSGGFSEAVVEKEERSSKYQRERIGGLRKDRIQEGCKKAVKRVRAGPALYMCA</sequence>
<evidence type="ECO:0000313" key="1">
    <source>
        <dbReference type="EMBL" id="OMI09102.1"/>
    </source>
</evidence>